<proteinExistence type="predicted"/>
<dbReference type="Proteomes" id="UP000591941">
    <property type="component" value="Unassembled WGS sequence"/>
</dbReference>
<sequence>MVYLISYDLNKSGQNYDKLYDAIKKCSASWWHYLDSTWLIDTSYSALEIREIIRKCVDANDSFIVIEVTRNYGGLLPEKAWDWIYKHLGFSAA</sequence>
<evidence type="ECO:0000313" key="2">
    <source>
        <dbReference type="Proteomes" id="UP000591941"/>
    </source>
</evidence>
<name>A0A841R527_9FIRM</name>
<evidence type="ECO:0000313" key="1">
    <source>
        <dbReference type="EMBL" id="MBB6477642.1"/>
    </source>
</evidence>
<protein>
    <recommendedName>
        <fullName evidence="3">SinR family protein</fullName>
    </recommendedName>
</protein>
<dbReference type="GeneID" id="93485942"/>
<dbReference type="EMBL" id="JACHHI010000003">
    <property type="protein sequence ID" value="MBB6477642.1"/>
    <property type="molecule type" value="Genomic_DNA"/>
</dbReference>
<keyword evidence="2" id="KW-1185">Reference proteome</keyword>
<accession>A0A841R527</accession>
<organism evidence="1 2">
    <name type="scientific">Negativicoccus succinicivorans</name>
    <dbReference type="NCBI Taxonomy" id="620903"/>
    <lineage>
        <taxon>Bacteria</taxon>
        <taxon>Bacillati</taxon>
        <taxon>Bacillota</taxon>
        <taxon>Negativicutes</taxon>
        <taxon>Veillonellales</taxon>
        <taxon>Veillonellaceae</taxon>
        <taxon>Negativicoccus</taxon>
    </lineage>
</organism>
<dbReference type="OrthoDB" id="2656750at2"/>
<reference evidence="1 2" key="1">
    <citation type="submission" date="2020-08" db="EMBL/GenBank/DDBJ databases">
        <title>Genomic Encyclopedia of Type Strains, Phase IV (KMG-IV): sequencing the most valuable type-strain genomes for metagenomic binning, comparative biology and taxonomic classification.</title>
        <authorList>
            <person name="Goeker M."/>
        </authorList>
    </citation>
    <scope>NUCLEOTIDE SEQUENCE [LARGE SCALE GENOMIC DNA]</scope>
    <source>
        <strain evidence="1 2">DSM 21255</strain>
    </source>
</reference>
<gene>
    <name evidence="1" type="ORF">HNR45_000675</name>
</gene>
<dbReference type="AlphaFoldDB" id="A0A841R527"/>
<evidence type="ECO:0008006" key="3">
    <source>
        <dbReference type="Google" id="ProtNLM"/>
    </source>
</evidence>
<dbReference type="RefSeq" id="WP_159822586.1">
    <property type="nucleotide sequence ID" value="NZ_CABWNB010000002.1"/>
</dbReference>
<comment type="caution">
    <text evidence="1">The sequence shown here is derived from an EMBL/GenBank/DDBJ whole genome shotgun (WGS) entry which is preliminary data.</text>
</comment>